<reference evidence="3 4" key="1">
    <citation type="submission" date="2021-04" db="EMBL/GenBank/DDBJ databases">
        <authorList>
            <person name="Bliznina A."/>
        </authorList>
    </citation>
    <scope>NUCLEOTIDE SEQUENCE [LARGE SCALE GENOMIC DNA]</scope>
</reference>
<accession>A0ABN7SX61</accession>
<dbReference type="EMBL" id="OU015566">
    <property type="protein sequence ID" value="CAG5105475.1"/>
    <property type="molecule type" value="Genomic_DNA"/>
</dbReference>
<evidence type="ECO:0000313" key="4">
    <source>
        <dbReference type="Proteomes" id="UP001158576"/>
    </source>
</evidence>
<evidence type="ECO:0000259" key="2">
    <source>
        <dbReference type="Pfam" id="PF00024"/>
    </source>
</evidence>
<feature type="signal peptide" evidence="1">
    <location>
        <begin position="1"/>
        <end position="18"/>
    </location>
</feature>
<dbReference type="Gene3D" id="3.50.4.10">
    <property type="entry name" value="Hepatocyte Growth Factor"/>
    <property type="match status" value="1"/>
</dbReference>
<name>A0ABN7SX61_OIKDI</name>
<keyword evidence="1" id="KW-0732">Signal</keyword>
<keyword evidence="4" id="KW-1185">Reference proteome</keyword>
<gene>
    <name evidence="3" type="ORF">OKIOD_LOCUS10924</name>
</gene>
<feature type="domain" description="Apple" evidence="2">
    <location>
        <begin position="57"/>
        <end position="110"/>
    </location>
</feature>
<sequence length="557" mass="63139">MNSRLLLFVFTAIASTEIKEEVKELLKDSTVVNTLVDILDYKLNKKTEELQKKTAVEKAIGQKIVGNEWKEVNADSDESCATICTFYEKCVGYNYLNADKLCSLFDSVEKLQPEETVICGQIRRSFVLARIPASPNDTAPPSAADAYDLKMVKSAVAKHIHVCQKKFEFLTKKLKVTRDSLGGKIRSLEIDTSKAKCLKGGRPSACDNFAKRIEERNNDIYNAVLTYVEEQNAIKQLQEGMDTRLTEMGHFLATYQPVTVAEPAQDLIGSVLMQTKEMQNNVRIELESKIERNDAEMRRNQGAIRNLRAKIDNLPLVADQPSEIVMNELDKTLERLNETIISCQASVDSIKSEFNSTKINEDISAAHKLAQGAWNRARKVDNFSKRLNATIFSMQEMDFRSQTPDNQAPVRRDISNLRIEEMTEEIEGIIDRLTRLEGDLAETNSFVYDVLLDDLNKKVDELEKATGGRVNELDTQVTEFVNRSSRDMMKLHAYMKKTAESLEGKVIFSKKTFDKSMKDLISAAKANKEHFRRLEEKVNSHESSEHVIQIVAKDLTD</sequence>
<dbReference type="Proteomes" id="UP001158576">
    <property type="component" value="Chromosome 1"/>
</dbReference>
<dbReference type="Pfam" id="PF00024">
    <property type="entry name" value="PAN_1"/>
    <property type="match status" value="1"/>
</dbReference>
<organism evidence="3 4">
    <name type="scientific">Oikopleura dioica</name>
    <name type="common">Tunicate</name>
    <dbReference type="NCBI Taxonomy" id="34765"/>
    <lineage>
        <taxon>Eukaryota</taxon>
        <taxon>Metazoa</taxon>
        <taxon>Chordata</taxon>
        <taxon>Tunicata</taxon>
        <taxon>Appendicularia</taxon>
        <taxon>Copelata</taxon>
        <taxon>Oikopleuridae</taxon>
        <taxon>Oikopleura</taxon>
    </lineage>
</organism>
<evidence type="ECO:0000256" key="1">
    <source>
        <dbReference type="SAM" id="SignalP"/>
    </source>
</evidence>
<proteinExistence type="predicted"/>
<evidence type="ECO:0000313" key="3">
    <source>
        <dbReference type="EMBL" id="CAG5105475.1"/>
    </source>
</evidence>
<feature type="chain" id="PRO_5047479901" evidence="1">
    <location>
        <begin position="19"/>
        <end position="557"/>
    </location>
</feature>
<protein>
    <submittedName>
        <fullName evidence="3">Oidioi.mRNA.OKI2018_I69.chr1.g2159.t1.cds</fullName>
    </submittedName>
</protein>
<dbReference type="InterPro" id="IPR003609">
    <property type="entry name" value="Pan_app"/>
</dbReference>